<dbReference type="PANTHER" id="PTHR14978">
    <property type="entry name" value="BETA-CATENIN-LIKE PROTEIN 1 NUCLEAR ASSOCIATED PROTEIN"/>
    <property type="match status" value="1"/>
</dbReference>
<dbReference type="Pfam" id="PF08216">
    <property type="entry name" value="CTNNBL"/>
    <property type="match status" value="1"/>
</dbReference>
<keyword evidence="5" id="KW-0539">Nucleus</keyword>
<dbReference type="GO" id="GO:0010467">
    <property type="term" value="P:gene expression"/>
    <property type="evidence" value="ECO:0007669"/>
    <property type="project" value="UniProtKB-ARBA"/>
</dbReference>
<dbReference type="InterPro" id="IPR016024">
    <property type="entry name" value="ARM-type_fold"/>
</dbReference>
<evidence type="ECO:0000256" key="1">
    <source>
        <dbReference type="ARBA" id="ARBA00004123"/>
    </source>
</evidence>
<comment type="subunit">
    <text evidence="7">Component of the PRP19-CDC5L splicing complex composed of a core complex comprising a homotetramer of PRPF19, CDC5L, PLRG1 and BCAS2, and at least three less stably associated proteins CTNNBL1, CWC15 and HSPA8. Interacts directly with CWC15 and CDC5L in the complex. Interacts with AICDA; the interaction is important for the antibody diversification activity of AICDA. Interacts with PRPF31 (via its NLS). Interacts (via its N-terminal NLS) with KPNA1 and KPNA2.</text>
</comment>
<dbReference type="FunFam" id="1.25.10.10:FF:001136">
    <property type="entry name" value="Beta-catenin-like protein 1"/>
    <property type="match status" value="1"/>
</dbReference>
<evidence type="ECO:0000256" key="5">
    <source>
        <dbReference type="ARBA" id="ARBA00023242"/>
    </source>
</evidence>
<comment type="caution">
    <text evidence="12">The sequence shown here is derived from an EMBL/GenBank/DDBJ whole genome shotgun (WGS) entry which is preliminary data.</text>
</comment>
<comment type="function">
    <text evidence="6">Component of the PRP19-CDC5L complex that forms an integral part of the spliceosome and is required for activating pre-mRNA splicing. Participates in AID/AICDA-mediated somatic hypermutation (SHM) and class-switch recombination (CSR), 2 processes resulting in the production of high-affinity, mutated isotype-switched antibodies.</text>
</comment>
<evidence type="ECO:0000256" key="7">
    <source>
        <dbReference type="ARBA" id="ARBA00061776"/>
    </source>
</evidence>
<proteinExistence type="predicted"/>
<sequence>MDVGELLSFQPQKPELVSKRKGEEGDGDEPTLKRRKGGQAGGQSQNDQERILQMMDEVPEAEPLDETNLKKMLLQFEKRVYKNQEMRIKFPEMPEKFMESELELNDILQQMHVIATVPDQYNVLVELNTVRSLLQLLSHENTDISIAVVDLMQELTDVDTLNESEEDATALVDALLEGQITAMLVQNMERLDETVKEEADGVHNSLAIIENVTEFRTEVSGDAAQQGLLVWLLKRVKMKLPFDVNKLYASEIMAILLQNSDEVRQLLGEQEGIDVLLQQLATYKRHDPANKEEVEYMENLFNCMCSALMYSANRARFLKGEGLQLMNLMLREKKLSRNCAIKVLNHSMTGVDGVDNSQKFVDILGLRTIFPLYMKTPKTAKAGPSSDELEEHICSIIASLLRNSHGTQRQRLLSKFTENDHEKVERLMELHFKYLDKVRQCDDSIEKEKHRLKQAGEEVDEDMEDEFYLKRLDSGLFTLQLIDYIMLEVCASGASSVKSRVMQILNMRGGSIKVIRGIMREYAGNIGDAKDPAAREAEQSRILQLVDKF</sequence>
<dbReference type="Gene3D" id="1.25.10.10">
    <property type="entry name" value="Leucine-rich Repeat Variant"/>
    <property type="match status" value="1"/>
</dbReference>
<dbReference type="PANTHER" id="PTHR14978:SF0">
    <property type="entry name" value="BETA-CATENIN-LIKE PROTEIN 1"/>
    <property type="match status" value="1"/>
</dbReference>
<evidence type="ECO:0000256" key="3">
    <source>
        <dbReference type="ARBA" id="ARBA00022737"/>
    </source>
</evidence>
<evidence type="ECO:0000256" key="8">
    <source>
        <dbReference type="ARBA" id="ARBA00070106"/>
    </source>
</evidence>
<evidence type="ECO:0000256" key="6">
    <source>
        <dbReference type="ARBA" id="ARBA00058456"/>
    </source>
</evidence>
<keyword evidence="2" id="KW-0597">Phosphoprotein</keyword>
<evidence type="ECO:0000256" key="4">
    <source>
        <dbReference type="ARBA" id="ARBA00023054"/>
    </source>
</evidence>
<dbReference type="SMART" id="SM01156">
    <property type="entry name" value="DUF1716"/>
    <property type="match status" value="1"/>
</dbReference>
<evidence type="ECO:0000256" key="2">
    <source>
        <dbReference type="ARBA" id="ARBA00022553"/>
    </source>
</evidence>
<keyword evidence="3" id="KW-0677">Repeat</keyword>
<evidence type="ECO:0000256" key="9">
    <source>
        <dbReference type="ARBA" id="ARBA00083862"/>
    </source>
</evidence>
<reference evidence="12 13" key="1">
    <citation type="submission" date="2024-02" db="EMBL/GenBank/DDBJ databases">
        <title>Chromosome-scale genome assembly of the rough periwinkle Littorina saxatilis.</title>
        <authorList>
            <person name="De Jode A."/>
            <person name="Faria R."/>
            <person name="Formenti G."/>
            <person name="Sims Y."/>
            <person name="Smith T.P."/>
            <person name="Tracey A."/>
            <person name="Wood J.M.D."/>
            <person name="Zagrodzka Z.B."/>
            <person name="Johannesson K."/>
            <person name="Butlin R.K."/>
            <person name="Leder E.H."/>
        </authorList>
    </citation>
    <scope>NUCLEOTIDE SEQUENCE [LARGE SCALE GENOMIC DNA]</scope>
    <source>
        <strain evidence="12">Snail1</strain>
        <tissue evidence="12">Muscle</tissue>
    </source>
</reference>
<feature type="region of interest" description="Disordered" evidence="10">
    <location>
        <begin position="1"/>
        <end position="47"/>
    </location>
</feature>
<evidence type="ECO:0000256" key="10">
    <source>
        <dbReference type="SAM" id="MobiDB-lite"/>
    </source>
</evidence>
<feature type="domain" description="Beta-catenin-like protein 1 N-terminal" evidence="11">
    <location>
        <begin position="44"/>
        <end position="149"/>
    </location>
</feature>
<dbReference type="AlphaFoldDB" id="A0AAN9GMG0"/>
<accession>A0AAN9GMG0</accession>
<gene>
    <name evidence="12" type="ORF">V1264_000202</name>
</gene>
<dbReference type="InterPro" id="IPR039678">
    <property type="entry name" value="CTNNBL1"/>
</dbReference>
<dbReference type="InterPro" id="IPR011989">
    <property type="entry name" value="ARM-like"/>
</dbReference>
<keyword evidence="13" id="KW-1185">Reference proteome</keyword>
<dbReference type="SUPFAM" id="SSF48371">
    <property type="entry name" value="ARM repeat"/>
    <property type="match status" value="1"/>
</dbReference>
<evidence type="ECO:0000313" key="12">
    <source>
        <dbReference type="EMBL" id="KAK7114078.1"/>
    </source>
</evidence>
<organism evidence="12 13">
    <name type="scientific">Littorina saxatilis</name>
    <dbReference type="NCBI Taxonomy" id="31220"/>
    <lineage>
        <taxon>Eukaryota</taxon>
        <taxon>Metazoa</taxon>
        <taxon>Spiralia</taxon>
        <taxon>Lophotrochozoa</taxon>
        <taxon>Mollusca</taxon>
        <taxon>Gastropoda</taxon>
        <taxon>Caenogastropoda</taxon>
        <taxon>Littorinimorpha</taxon>
        <taxon>Littorinoidea</taxon>
        <taxon>Littorinidae</taxon>
        <taxon>Littorina</taxon>
    </lineage>
</organism>
<dbReference type="Proteomes" id="UP001374579">
    <property type="component" value="Unassembled WGS sequence"/>
</dbReference>
<name>A0AAN9GMG0_9CAEN</name>
<comment type="subcellular location">
    <subcellularLocation>
        <location evidence="1">Nucleus</location>
    </subcellularLocation>
</comment>
<protein>
    <recommendedName>
        <fullName evidence="8">Beta-catenin-like protein 1</fullName>
    </recommendedName>
    <alternativeName>
        <fullName evidence="9">Nuclear-associated protein</fullName>
    </alternativeName>
</protein>
<evidence type="ECO:0000259" key="11">
    <source>
        <dbReference type="SMART" id="SM01156"/>
    </source>
</evidence>
<dbReference type="InterPro" id="IPR013180">
    <property type="entry name" value="CTNNBL1_N"/>
</dbReference>
<keyword evidence="4" id="KW-0175">Coiled coil</keyword>
<dbReference type="GO" id="GO:0005681">
    <property type="term" value="C:spliceosomal complex"/>
    <property type="evidence" value="ECO:0007669"/>
    <property type="project" value="TreeGrafter"/>
</dbReference>
<evidence type="ECO:0000313" key="13">
    <source>
        <dbReference type="Proteomes" id="UP001374579"/>
    </source>
</evidence>
<dbReference type="EMBL" id="JBAMIC010000001">
    <property type="protein sequence ID" value="KAK7114078.1"/>
    <property type="molecule type" value="Genomic_DNA"/>
</dbReference>